<keyword evidence="1" id="KW-0175">Coiled coil</keyword>
<sequence>DENAEGAPLGNSEHWEHFEELFPMAQMEIQLRLSREREAKEAAEKLQIQTAAEDAMANLLASSIGAMALQKAVAEDTLAAARAETAALQARLEASDVAELETALSKAEAEVQEAQRGWQTARNALGQSEYVRARLTERLKRCKQTIVTLNDRLFEGGRERRAARLRVDMAEGKLEVALSDATHARDVAASHRAQRSQAQMETRWALEEAGEARLQAEEARKAAAAATADAAQARAQAAQAERVASEATAKADGLAKDLDRTETEVAAARRELDHRIQSSFSIPAKKAISLAVKGRPWDATFYF</sequence>
<proteinExistence type="predicted"/>
<evidence type="ECO:0000256" key="1">
    <source>
        <dbReference type="SAM" id="Coils"/>
    </source>
</evidence>
<feature type="coiled-coil region" evidence="1">
    <location>
        <begin position="71"/>
        <end position="152"/>
    </location>
</feature>
<evidence type="ECO:0000313" key="2">
    <source>
        <dbReference type="EMBL" id="RMZ57334.1"/>
    </source>
</evidence>
<feature type="coiled-coil region" evidence="1">
    <location>
        <begin position="214"/>
        <end position="271"/>
    </location>
</feature>
<dbReference type="Proteomes" id="UP000279271">
    <property type="component" value="Unassembled WGS sequence"/>
</dbReference>
<protein>
    <submittedName>
        <fullName evidence="2">Uncharacterized protein</fullName>
    </submittedName>
</protein>
<dbReference type="EMBL" id="QOKY01000128">
    <property type="protein sequence ID" value="RMZ57334.1"/>
    <property type="molecule type" value="Genomic_DNA"/>
</dbReference>
<reference evidence="3" key="1">
    <citation type="journal article" date="2018" name="Algal Res.">
        <title>Characterization of plant carbon substrate utilization by Auxenochlorella protothecoides.</title>
        <authorList>
            <person name="Vogler B.W."/>
            <person name="Starkenburg S.R."/>
            <person name="Sudasinghe N."/>
            <person name="Schambach J.Y."/>
            <person name="Rollin J.A."/>
            <person name="Pattathil S."/>
            <person name="Barry A.N."/>
        </authorList>
    </citation>
    <scope>NUCLEOTIDE SEQUENCE [LARGE SCALE GENOMIC DNA]</scope>
    <source>
        <strain evidence="3">UTEX 25</strain>
    </source>
</reference>
<organism evidence="2 3">
    <name type="scientific">Auxenochlorella protothecoides</name>
    <name type="common">Green microalga</name>
    <name type="synonym">Chlorella protothecoides</name>
    <dbReference type="NCBI Taxonomy" id="3075"/>
    <lineage>
        <taxon>Eukaryota</taxon>
        <taxon>Viridiplantae</taxon>
        <taxon>Chlorophyta</taxon>
        <taxon>core chlorophytes</taxon>
        <taxon>Trebouxiophyceae</taxon>
        <taxon>Chlorellales</taxon>
        <taxon>Chlorellaceae</taxon>
        <taxon>Auxenochlorella</taxon>
    </lineage>
</organism>
<evidence type="ECO:0000313" key="3">
    <source>
        <dbReference type="Proteomes" id="UP000279271"/>
    </source>
</evidence>
<name>A0A3M7L5G0_AUXPR</name>
<gene>
    <name evidence="2" type="ORF">APUTEX25_004168</name>
</gene>
<feature type="non-terminal residue" evidence="2">
    <location>
        <position position="1"/>
    </location>
</feature>
<comment type="caution">
    <text evidence="2">The sequence shown here is derived from an EMBL/GenBank/DDBJ whole genome shotgun (WGS) entry which is preliminary data.</text>
</comment>
<dbReference type="AlphaFoldDB" id="A0A3M7L5G0"/>
<accession>A0A3M7L5G0</accession>